<dbReference type="Proteomes" id="UP000321525">
    <property type="component" value="Unassembled WGS sequence"/>
</dbReference>
<evidence type="ECO:0000313" key="2">
    <source>
        <dbReference type="EMBL" id="TWX65127.1"/>
    </source>
</evidence>
<evidence type="ECO:0000313" key="4">
    <source>
        <dbReference type="Proteomes" id="UP000321917"/>
    </source>
</evidence>
<organism evidence="2 4">
    <name type="scientific">Colwellia hornerae</name>
    <dbReference type="NCBI Taxonomy" id="89402"/>
    <lineage>
        <taxon>Bacteria</taxon>
        <taxon>Pseudomonadati</taxon>
        <taxon>Pseudomonadota</taxon>
        <taxon>Gammaproteobacteria</taxon>
        <taxon>Alteromonadales</taxon>
        <taxon>Colwelliaceae</taxon>
        <taxon>Colwellia</taxon>
    </lineage>
</organism>
<dbReference type="OrthoDB" id="5810117at2"/>
<dbReference type="EMBL" id="VOLQ01000025">
    <property type="protein sequence ID" value="TWX65127.1"/>
    <property type="molecule type" value="Genomic_DNA"/>
</dbReference>
<evidence type="ECO:0000313" key="3">
    <source>
        <dbReference type="Proteomes" id="UP000321525"/>
    </source>
</evidence>
<accession>A0A5C6Q978</accession>
<comment type="caution">
    <text evidence="2">The sequence shown here is derived from an EMBL/GenBank/DDBJ whole genome shotgun (WGS) entry which is preliminary data.</text>
</comment>
<evidence type="ECO:0008006" key="5">
    <source>
        <dbReference type="Google" id="ProtNLM"/>
    </source>
</evidence>
<dbReference type="AlphaFoldDB" id="A0A5C6Q978"/>
<dbReference type="RefSeq" id="WP_146800384.1">
    <property type="nucleotide sequence ID" value="NZ_VOLP01000024.1"/>
</dbReference>
<name>A0A5C6Q978_9GAMM</name>
<sequence>MSDKPVLILMHGIGMHTSDSFKEEVVESINNALARYPSYKKLKIENELIIHSISYDHLFEKIRKEISTSSKTVEHFIKTQLAGVDTPDLMNKLIGIDANLGGDTFENTHALDVILYLSIFGESVRGFVIKELVNIFAQYGAGTTYHFLTHSLGTSVMHDSLNKLFPDEKPLGQPQISTYWSFANVSDLVTWASGLTSPYQSIVKPGVGGIMNEFYNIYHECDPIAFDLFRRFDPKNNGRWISKAAFDNAYRKIVTKAFSRKNTHSIKGYIEDPKVSYPLLYAFLDDFDPSSTEQTQANKAFKHYQGELNKIKHYQQTGNFTADIKGLVTAITGFIRYFKEDKQ</sequence>
<keyword evidence="3" id="KW-1185">Reference proteome</keyword>
<dbReference type="EMBL" id="VOLR01000025">
    <property type="protein sequence ID" value="TWX56105.1"/>
    <property type="molecule type" value="Genomic_DNA"/>
</dbReference>
<gene>
    <name evidence="1" type="ORF">ESZ26_15575</name>
    <name evidence="2" type="ORF">ESZ27_12895</name>
</gene>
<reference evidence="2 4" key="1">
    <citation type="submission" date="2019-07" db="EMBL/GenBank/DDBJ databases">
        <title>Genomes of sea-ice associated Colwellia species.</title>
        <authorList>
            <person name="Bowman J.P."/>
        </authorList>
    </citation>
    <scope>NUCLEOTIDE SEQUENCE [LARGE SCALE GENOMIC DNA]</scope>
    <source>
        <strain evidence="1 3">ACAM 607</strain>
        <strain evidence="2 4">IC036</strain>
    </source>
</reference>
<dbReference type="Proteomes" id="UP000321917">
    <property type="component" value="Unassembled WGS sequence"/>
</dbReference>
<protein>
    <recommendedName>
        <fullName evidence="5">Alpha/beta hydrolase</fullName>
    </recommendedName>
</protein>
<proteinExistence type="predicted"/>
<evidence type="ECO:0000313" key="1">
    <source>
        <dbReference type="EMBL" id="TWX56105.1"/>
    </source>
</evidence>